<name>A0A0G4KFL5_VERLO</name>
<sequence length="279" mass="31199">MPAPTALKVVDDTPPSTVPLPEANDEELLLDAPDLPAEGDLILQKVPNDEHTADMIIDEENRPRFAPGNDISTSKEVQTRKVPIPPHRFTPLKTNWINIYTPLVDHLKLQVRMNPRRKSVELRTSKHTLDDSALQKGEDFVRAFTLGFDVDDAIALLRLDDLYSTCLRRSAVRRFVRFFANSVPAVETFEIKDVRQVMGDNAQTRAVARIAGSGGKVKFAIENASRTRIVLADTRIHILGSFKNIALARESIVSLILGKPPSKVYGNLRTVAARMKERF</sequence>
<gene>
    <name evidence="10" type="ORF">BN1723_000078</name>
</gene>
<dbReference type="PANTHER" id="PTHR12826:SF13">
    <property type="entry name" value="RNA-BINDING PROTEIN PNO1"/>
    <property type="match status" value="1"/>
</dbReference>
<dbReference type="InterPro" id="IPR036612">
    <property type="entry name" value="KH_dom_type_1_sf"/>
</dbReference>
<dbReference type="InterPro" id="IPR055212">
    <property type="entry name" value="KH-I_PNO1_first"/>
</dbReference>
<organism evidence="10 11">
    <name type="scientific">Verticillium longisporum</name>
    <name type="common">Verticillium dahliae var. longisporum</name>
    <dbReference type="NCBI Taxonomy" id="100787"/>
    <lineage>
        <taxon>Eukaryota</taxon>
        <taxon>Fungi</taxon>
        <taxon>Dikarya</taxon>
        <taxon>Ascomycota</taxon>
        <taxon>Pezizomycotina</taxon>
        <taxon>Sordariomycetes</taxon>
        <taxon>Hypocreomycetidae</taxon>
        <taxon>Glomerellales</taxon>
        <taxon>Plectosphaerellaceae</taxon>
        <taxon>Verticillium</taxon>
    </lineage>
</organism>
<dbReference type="CDD" id="cd22391">
    <property type="entry name" value="KH-I_PNO1_rpt1"/>
    <property type="match status" value="1"/>
</dbReference>
<dbReference type="GO" id="GO:0003723">
    <property type="term" value="F:RNA binding"/>
    <property type="evidence" value="ECO:0007669"/>
    <property type="project" value="UniProtKB-KW"/>
</dbReference>
<dbReference type="InterPro" id="IPR055211">
    <property type="entry name" value="KH_PNO1_2nd"/>
</dbReference>
<comment type="subcellular location">
    <subcellularLocation>
        <location evidence="1">Nucleus</location>
        <location evidence="1">Nucleolus</location>
    </subcellularLocation>
</comment>
<dbReference type="Proteomes" id="UP000045706">
    <property type="component" value="Unassembled WGS sequence"/>
</dbReference>
<dbReference type="CDD" id="cd22392">
    <property type="entry name" value="KH-I_PNO1_rpt2"/>
    <property type="match status" value="1"/>
</dbReference>
<dbReference type="SUPFAM" id="SSF54791">
    <property type="entry name" value="Eukaryotic type KH-domain (KH-domain type I)"/>
    <property type="match status" value="1"/>
</dbReference>
<dbReference type="FunFam" id="3.30.1370.10:FF:000009">
    <property type="entry name" value="RNA-binding protein PNO1"/>
    <property type="match status" value="1"/>
</dbReference>
<dbReference type="GO" id="GO:0005730">
    <property type="term" value="C:nucleolus"/>
    <property type="evidence" value="ECO:0007669"/>
    <property type="project" value="UniProtKB-SubCell"/>
</dbReference>
<evidence type="ECO:0000256" key="6">
    <source>
        <dbReference type="ARBA" id="ARBA00023242"/>
    </source>
</evidence>
<proteinExistence type="inferred from homology"/>
<evidence type="ECO:0000256" key="7">
    <source>
        <dbReference type="ARBA" id="ARBA00025554"/>
    </source>
</evidence>
<evidence type="ECO:0000256" key="4">
    <source>
        <dbReference type="ARBA" id="ARBA00016042"/>
    </source>
</evidence>
<feature type="domain" description="PNO1 second type I KH" evidence="9">
    <location>
        <begin position="188"/>
        <end position="272"/>
    </location>
</feature>
<evidence type="ECO:0000259" key="9">
    <source>
        <dbReference type="Pfam" id="PF22891"/>
    </source>
</evidence>
<evidence type="ECO:0000256" key="8">
    <source>
        <dbReference type="ARBA" id="ARBA00071744"/>
    </source>
</evidence>
<keyword evidence="6" id="KW-0539">Nucleus</keyword>
<dbReference type="AlphaFoldDB" id="A0A0G4KFL5"/>
<comment type="subunit">
    <text evidence="3">Component of the small ribosomal subunit, ribosomal RNA processing complex (SSU RRP complex).</text>
</comment>
<dbReference type="Gene3D" id="3.30.1370.10">
    <property type="entry name" value="K Homology domain, type 1"/>
    <property type="match status" value="1"/>
</dbReference>
<evidence type="ECO:0000313" key="11">
    <source>
        <dbReference type="Proteomes" id="UP000045706"/>
    </source>
</evidence>
<evidence type="ECO:0000313" key="10">
    <source>
        <dbReference type="EMBL" id="CRJ86126.1"/>
    </source>
</evidence>
<keyword evidence="5" id="KW-0694">RNA-binding</keyword>
<evidence type="ECO:0000256" key="2">
    <source>
        <dbReference type="ARBA" id="ARBA00007515"/>
    </source>
</evidence>
<protein>
    <recommendedName>
        <fullName evidence="4">Pre-rRNA-processing protein PNO1</fullName>
    </recommendedName>
    <alternativeName>
        <fullName evidence="8">Pre-rRNA-processing protein pno1</fullName>
    </alternativeName>
</protein>
<comment type="similarity">
    <text evidence="2">Belongs to the PNO1 family.</text>
</comment>
<evidence type="ECO:0000256" key="5">
    <source>
        <dbReference type="ARBA" id="ARBA00022884"/>
    </source>
</evidence>
<dbReference type="Pfam" id="PF22891">
    <property type="entry name" value="KH_PNO1_2nd"/>
    <property type="match status" value="1"/>
</dbReference>
<evidence type="ECO:0000256" key="3">
    <source>
        <dbReference type="ARBA" id="ARBA00011420"/>
    </source>
</evidence>
<evidence type="ECO:0000256" key="1">
    <source>
        <dbReference type="ARBA" id="ARBA00004604"/>
    </source>
</evidence>
<dbReference type="PANTHER" id="PTHR12826">
    <property type="entry name" value="RIBONUCLEASE Y"/>
    <property type="match status" value="1"/>
</dbReference>
<comment type="function">
    <text evidence="7">Required for small ribosomal subunit (SSU) synthesis. Has a role in the processing of early nucleolar and late cytoplasmic pre-RNA species.</text>
</comment>
<accession>A0A0G4KFL5</accession>
<reference evidence="11" key="1">
    <citation type="submission" date="2015-05" db="EMBL/GenBank/DDBJ databases">
        <authorList>
            <person name="Fogelqvist Johan"/>
        </authorList>
    </citation>
    <scope>NUCLEOTIDE SEQUENCE [LARGE SCALE GENOMIC DNA]</scope>
</reference>
<dbReference type="EMBL" id="CVQI01000001">
    <property type="protein sequence ID" value="CRJ86126.1"/>
    <property type="molecule type" value="Genomic_DNA"/>
</dbReference>